<dbReference type="GO" id="GO:0005886">
    <property type="term" value="C:plasma membrane"/>
    <property type="evidence" value="ECO:0007669"/>
    <property type="project" value="UniProtKB-SubCell"/>
</dbReference>
<dbReference type="InterPro" id="IPR011009">
    <property type="entry name" value="Kinase-like_dom_sf"/>
</dbReference>
<keyword evidence="7" id="KW-0597">Phosphoprotein</keyword>
<keyword evidence="8" id="KW-0433">Leucine-rich repeat</keyword>
<gene>
    <name evidence="26" type="primary">LOC106776474</name>
</gene>
<keyword evidence="10 23" id="KW-0812">Transmembrane</keyword>
<evidence type="ECO:0000256" key="23">
    <source>
        <dbReference type="SAM" id="Phobius"/>
    </source>
</evidence>
<evidence type="ECO:0000256" key="8">
    <source>
        <dbReference type="ARBA" id="ARBA00022614"/>
    </source>
</evidence>
<evidence type="ECO:0000256" key="17">
    <source>
        <dbReference type="ARBA" id="ARBA00023136"/>
    </source>
</evidence>
<evidence type="ECO:0000256" key="10">
    <source>
        <dbReference type="ARBA" id="ARBA00022692"/>
    </source>
</evidence>
<dbReference type="RefSeq" id="XP_014519429.1">
    <property type="nucleotide sequence ID" value="XM_014663943.2"/>
</dbReference>
<keyword evidence="19" id="KW-0325">Glycoprotein</keyword>
<keyword evidence="16 23" id="KW-1133">Transmembrane helix</keyword>
<keyword evidence="14" id="KW-0418">Kinase</keyword>
<dbReference type="Pfam" id="PF08263">
    <property type="entry name" value="LRRNT_2"/>
    <property type="match status" value="1"/>
</dbReference>
<evidence type="ECO:0000256" key="19">
    <source>
        <dbReference type="ARBA" id="ARBA00023180"/>
    </source>
</evidence>
<dbReference type="SUPFAM" id="SSF52058">
    <property type="entry name" value="L domain-like"/>
    <property type="match status" value="2"/>
</dbReference>
<keyword evidence="12" id="KW-0677">Repeat</keyword>
<keyword evidence="11" id="KW-0732">Signal</keyword>
<evidence type="ECO:0000256" key="5">
    <source>
        <dbReference type="ARBA" id="ARBA00022475"/>
    </source>
</evidence>
<protein>
    <recommendedName>
        <fullName evidence="4">non-specific serine/threonine protein kinase</fullName>
        <ecNumber evidence="4">2.7.11.1</ecNumber>
    </recommendedName>
</protein>
<evidence type="ECO:0000256" key="1">
    <source>
        <dbReference type="ARBA" id="ARBA00004162"/>
    </source>
</evidence>
<dbReference type="SUPFAM" id="SSF56112">
    <property type="entry name" value="Protein kinase-like (PK-like)"/>
    <property type="match status" value="1"/>
</dbReference>
<dbReference type="PRINTS" id="PR00019">
    <property type="entry name" value="LEURICHRPT"/>
</dbReference>
<feature type="binding site" evidence="22">
    <location>
        <position position="742"/>
    </location>
    <ligand>
        <name>ATP</name>
        <dbReference type="ChEBI" id="CHEBI:30616"/>
    </ligand>
</feature>
<feature type="transmembrane region" description="Helical" evidence="23">
    <location>
        <begin position="654"/>
        <end position="676"/>
    </location>
</feature>
<dbReference type="Gene3D" id="3.30.200.20">
    <property type="entry name" value="Phosphorylase Kinase, domain 1"/>
    <property type="match status" value="1"/>
</dbReference>
<feature type="domain" description="Protein kinase" evidence="24">
    <location>
        <begin position="712"/>
        <end position="1018"/>
    </location>
</feature>
<dbReference type="InterPro" id="IPR008271">
    <property type="entry name" value="Ser/Thr_kinase_AS"/>
</dbReference>
<dbReference type="PROSITE" id="PS50011">
    <property type="entry name" value="PROTEIN_KINASE_DOM"/>
    <property type="match status" value="1"/>
</dbReference>
<dbReference type="EC" id="2.7.11.1" evidence="4"/>
<dbReference type="KEGG" id="vra:106776474"/>
<keyword evidence="13 22" id="KW-0547">Nucleotide-binding</keyword>
<dbReference type="InterPro" id="IPR032675">
    <property type="entry name" value="LRR_dom_sf"/>
</dbReference>
<evidence type="ECO:0000256" key="20">
    <source>
        <dbReference type="ARBA" id="ARBA00047899"/>
    </source>
</evidence>
<dbReference type="Pfam" id="PF00069">
    <property type="entry name" value="Pkinase"/>
    <property type="match status" value="1"/>
</dbReference>
<dbReference type="PANTHER" id="PTHR48010:SF5">
    <property type="entry name" value="PROTEIN TOO MANY MOUTHS"/>
    <property type="match status" value="1"/>
</dbReference>
<name>A0A1S3VMX4_VIGRR</name>
<keyword evidence="18" id="KW-0675">Receptor</keyword>
<dbReference type="InterPro" id="IPR050994">
    <property type="entry name" value="At_inactive_RLKs"/>
</dbReference>
<evidence type="ECO:0000256" key="14">
    <source>
        <dbReference type="ARBA" id="ARBA00022777"/>
    </source>
</evidence>
<comment type="catalytic activity">
    <reaction evidence="20">
        <text>L-threonyl-[protein] + ATP = O-phospho-L-threonyl-[protein] + ADP + H(+)</text>
        <dbReference type="Rhea" id="RHEA:46608"/>
        <dbReference type="Rhea" id="RHEA-COMP:11060"/>
        <dbReference type="Rhea" id="RHEA-COMP:11605"/>
        <dbReference type="ChEBI" id="CHEBI:15378"/>
        <dbReference type="ChEBI" id="CHEBI:30013"/>
        <dbReference type="ChEBI" id="CHEBI:30616"/>
        <dbReference type="ChEBI" id="CHEBI:61977"/>
        <dbReference type="ChEBI" id="CHEBI:456216"/>
        <dbReference type="EC" id="2.7.11.1"/>
    </reaction>
</comment>
<evidence type="ECO:0000256" key="21">
    <source>
        <dbReference type="ARBA" id="ARBA00048679"/>
    </source>
</evidence>
<dbReference type="CDD" id="cd14066">
    <property type="entry name" value="STKc_IRAK"/>
    <property type="match status" value="1"/>
</dbReference>
<evidence type="ECO:0000256" key="15">
    <source>
        <dbReference type="ARBA" id="ARBA00022840"/>
    </source>
</evidence>
<dbReference type="GO" id="GO:0004674">
    <property type="term" value="F:protein serine/threonine kinase activity"/>
    <property type="evidence" value="ECO:0007669"/>
    <property type="project" value="UniProtKB-KW"/>
</dbReference>
<dbReference type="GeneID" id="106776474"/>
<dbReference type="SMART" id="SM00369">
    <property type="entry name" value="LRR_TYP"/>
    <property type="match status" value="8"/>
</dbReference>
<dbReference type="InterPro" id="IPR000719">
    <property type="entry name" value="Prot_kinase_dom"/>
</dbReference>
<keyword evidence="5" id="KW-1003">Cell membrane</keyword>
<keyword evidence="15 22" id="KW-0067">ATP-binding</keyword>
<organism evidence="25 26">
    <name type="scientific">Vigna radiata var. radiata</name>
    <name type="common">Mung bean</name>
    <name type="synonym">Phaseolus aureus</name>
    <dbReference type="NCBI Taxonomy" id="3916"/>
    <lineage>
        <taxon>Eukaryota</taxon>
        <taxon>Viridiplantae</taxon>
        <taxon>Streptophyta</taxon>
        <taxon>Embryophyta</taxon>
        <taxon>Tracheophyta</taxon>
        <taxon>Spermatophyta</taxon>
        <taxon>Magnoliopsida</taxon>
        <taxon>eudicotyledons</taxon>
        <taxon>Gunneridae</taxon>
        <taxon>Pentapetalae</taxon>
        <taxon>rosids</taxon>
        <taxon>fabids</taxon>
        <taxon>Fabales</taxon>
        <taxon>Fabaceae</taxon>
        <taxon>Papilionoideae</taxon>
        <taxon>50 kb inversion clade</taxon>
        <taxon>NPAAA clade</taxon>
        <taxon>indigoferoid/millettioid clade</taxon>
        <taxon>Phaseoleae</taxon>
        <taxon>Vigna</taxon>
    </lineage>
</organism>
<evidence type="ECO:0000256" key="22">
    <source>
        <dbReference type="PROSITE-ProRule" id="PRU10141"/>
    </source>
</evidence>
<dbReference type="PROSITE" id="PS00108">
    <property type="entry name" value="PROTEIN_KINASE_ST"/>
    <property type="match status" value="1"/>
</dbReference>
<evidence type="ECO:0000256" key="16">
    <source>
        <dbReference type="ARBA" id="ARBA00022989"/>
    </source>
</evidence>
<dbReference type="PANTHER" id="PTHR48010">
    <property type="entry name" value="OS05G0588300 PROTEIN"/>
    <property type="match status" value="1"/>
</dbReference>
<evidence type="ECO:0000256" key="12">
    <source>
        <dbReference type="ARBA" id="ARBA00022737"/>
    </source>
</evidence>
<dbReference type="STRING" id="3916.A0A1S3VMX4"/>
<dbReference type="Gene3D" id="1.10.510.10">
    <property type="entry name" value="Transferase(Phosphotransferase) domain 1"/>
    <property type="match status" value="1"/>
</dbReference>
<dbReference type="Gene3D" id="3.80.10.10">
    <property type="entry name" value="Ribonuclease Inhibitor"/>
    <property type="match status" value="4"/>
</dbReference>
<proteinExistence type="inferred from homology"/>
<evidence type="ECO:0000256" key="2">
    <source>
        <dbReference type="ARBA" id="ARBA00004479"/>
    </source>
</evidence>
<dbReference type="AlphaFoldDB" id="A0A1S3VMX4"/>
<dbReference type="FunFam" id="3.80.10.10:FF:000095">
    <property type="entry name" value="LRR receptor-like serine/threonine-protein kinase GSO1"/>
    <property type="match status" value="1"/>
</dbReference>
<evidence type="ECO:0000256" key="9">
    <source>
        <dbReference type="ARBA" id="ARBA00022679"/>
    </source>
</evidence>
<accession>A0A1S3VMX4</accession>
<reference evidence="26" key="2">
    <citation type="submission" date="2025-08" db="UniProtKB">
        <authorList>
            <consortium name="RefSeq"/>
        </authorList>
    </citation>
    <scope>IDENTIFICATION</scope>
    <source>
        <tissue evidence="26">Leaf</tissue>
    </source>
</reference>
<dbReference type="FunFam" id="1.10.510.10:FF:000358">
    <property type="entry name" value="Putative leucine-rich repeat receptor-like serine/threonine-protein kinase"/>
    <property type="match status" value="1"/>
</dbReference>
<comment type="similarity">
    <text evidence="3">Belongs to the protein kinase superfamily. Ser/Thr protein kinase family.</text>
</comment>
<evidence type="ECO:0000259" key="24">
    <source>
        <dbReference type="PROSITE" id="PS50011"/>
    </source>
</evidence>
<keyword evidence="6" id="KW-0723">Serine/threonine-protein kinase</keyword>
<dbReference type="Pfam" id="PF13855">
    <property type="entry name" value="LRR_8"/>
    <property type="match status" value="1"/>
</dbReference>
<comment type="catalytic activity">
    <reaction evidence="21">
        <text>L-seryl-[protein] + ATP = O-phospho-L-seryl-[protein] + ADP + H(+)</text>
        <dbReference type="Rhea" id="RHEA:17989"/>
        <dbReference type="Rhea" id="RHEA-COMP:9863"/>
        <dbReference type="Rhea" id="RHEA-COMP:11604"/>
        <dbReference type="ChEBI" id="CHEBI:15378"/>
        <dbReference type="ChEBI" id="CHEBI:29999"/>
        <dbReference type="ChEBI" id="CHEBI:30616"/>
        <dbReference type="ChEBI" id="CHEBI:83421"/>
        <dbReference type="ChEBI" id="CHEBI:456216"/>
        <dbReference type="EC" id="2.7.11.1"/>
    </reaction>
</comment>
<keyword evidence="17 23" id="KW-0472">Membrane</keyword>
<dbReference type="SMART" id="SM00220">
    <property type="entry name" value="S_TKc"/>
    <property type="match status" value="1"/>
</dbReference>
<dbReference type="GO" id="GO:0005524">
    <property type="term" value="F:ATP binding"/>
    <property type="evidence" value="ECO:0007669"/>
    <property type="project" value="UniProtKB-UniRule"/>
</dbReference>
<keyword evidence="25" id="KW-1185">Reference proteome</keyword>
<dbReference type="InterPro" id="IPR001611">
    <property type="entry name" value="Leu-rich_rpt"/>
</dbReference>
<evidence type="ECO:0000256" key="11">
    <source>
        <dbReference type="ARBA" id="ARBA00022729"/>
    </source>
</evidence>
<evidence type="ECO:0000256" key="13">
    <source>
        <dbReference type="ARBA" id="ARBA00022741"/>
    </source>
</evidence>
<dbReference type="Pfam" id="PF00560">
    <property type="entry name" value="LRR_1"/>
    <property type="match status" value="7"/>
</dbReference>
<evidence type="ECO:0000313" key="26">
    <source>
        <dbReference type="RefSeq" id="XP_014519429.1"/>
    </source>
</evidence>
<evidence type="ECO:0000256" key="4">
    <source>
        <dbReference type="ARBA" id="ARBA00012513"/>
    </source>
</evidence>
<evidence type="ECO:0000313" key="25">
    <source>
        <dbReference type="Proteomes" id="UP000087766"/>
    </source>
</evidence>
<dbReference type="PROSITE" id="PS00107">
    <property type="entry name" value="PROTEIN_KINASE_ATP"/>
    <property type="match status" value="1"/>
</dbReference>
<dbReference type="InterPro" id="IPR003591">
    <property type="entry name" value="Leu-rich_rpt_typical-subtyp"/>
</dbReference>
<reference evidence="25" key="1">
    <citation type="journal article" date="2014" name="Nat. Commun.">
        <title>Genome sequence of mungbean and insights into evolution within Vigna species.</title>
        <authorList>
            <person name="Kang Y.J."/>
            <person name="Kim S.K."/>
            <person name="Kim M.Y."/>
            <person name="Lestari P."/>
            <person name="Kim K.H."/>
            <person name="Ha B.K."/>
            <person name="Jun T.H."/>
            <person name="Hwang W.J."/>
            <person name="Lee T."/>
            <person name="Lee J."/>
            <person name="Shim S."/>
            <person name="Yoon M.Y."/>
            <person name="Jang Y.E."/>
            <person name="Han K.S."/>
            <person name="Taeprayoon P."/>
            <person name="Yoon N."/>
            <person name="Somta P."/>
            <person name="Tanya P."/>
            <person name="Kim K.S."/>
            <person name="Gwag J.G."/>
            <person name="Moon J.K."/>
            <person name="Lee Y.H."/>
            <person name="Park B.S."/>
            <person name="Bombarely A."/>
            <person name="Doyle J.J."/>
            <person name="Jackson S.A."/>
            <person name="Schafleitner R."/>
            <person name="Srinives P."/>
            <person name="Varshney R.K."/>
            <person name="Lee S.H."/>
        </authorList>
    </citation>
    <scope>NUCLEOTIDE SEQUENCE [LARGE SCALE GENOMIC DNA]</scope>
    <source>
        <strain evidence="25">cv. VC1973A</strain>
    </source>
</reference>
<dbReference type="OrthoDB" id="676979at2759"/>
<dbReference type="InterPro" id="IPR013210">
    <property type="entry name" value="LRR_N_plant-typ"/>
</dbReference>
<evidence type="ECO:0000256" key="18">
    <source>
        <dbReference type="ARBA" id="ARBA00023170"/>
    </source>
</evidence>
<dbReference type="FunFam" id="3.80.10.10:FF:000288">
    <property type="entry name" value="LRR receptor-like serine/threonine-protein kinase EFR"/>
    <property type="match status" value="1"/>
</dbReference>
<evidence type="ECO:0000256" key="7">
    <source>
        <dbReference type="ARBA" id="ARBA00022553"/>
    </source>
</evidence>
<dbReference type="FunFam" id="3.30.200.20:FF:000432">
    <property type="entry name" value="LRR receptor-like serine/threonine-protein kinase EFR"/>
    <property type="match status" value="1"/>
</dbReference>
<evidence type="ECO:0000256" key="6">
    <source>
        <dbReference type="ARBA" id="ARBA00022527"/>
    </source>
</evidence>
<dbReference type="InterPro" id="IPR017441">
    <property type="entry name" value="Protein_kinase_ATP_BS"/>
</dbReference>
<sequence length="1022" mass="112576">MKHVFLLLLVQLFSVFTLSSLYFIPTVTAFASGNETDHLGLLEFKKSISGDPYGILLSWNTSTHFCDWSGITCNLKLQRVTQLVLSRYKLEGSISPHIGNLSYMINFNLSVNNINGKIPQELGRLSRLQQLSLGNNLLGGEIPTNLTGCNDLRFLYLQRNNLTGRIPIEIGSLQKLEWLAISTNKLTGEIPSFIGNLTSLTDIDVGGNNFEGHIPQEICHLKNLTFASFGQNKFTGTFPSCLYNMSSLTMISATGNQLSGSLPPNMFHTLPYLQEFYIGENQITGRIPPSITNASAFFLALEASRNSLTGQIPSMGKFQYLDIISLSWNHLGDNSTTDFDFLESLANSSKLKLLSISYNNFGGHLPNSLGNLSPQLDRLYLGGNQISGKIPATIGNLTNLTFLAMENNNLGGNIPTTFVKFQKMQKLNLGSNKLSGELGAHIGNLTQLFDLKLGDNLFEGNIPPSIGNCQKLQYLDISRNNLTGTIPLDLFKLSSLTILLNLSLNSLSGSIPEEVGSLTNLGWLDMSENHMSGEIPPTMGECIMLEYLYLQGNSLQGTIPSSLASLKGLQHLDLSRNQLSGSIPNDLQNISSLKYFNASFNTLEGEVPTKGVFGNVSAILVMGNNKLCGGTSELHLPPCPVKGKKLAKHHKFRLIAVIVSVIVFLLILSITLTIYWTRKRSNKTSLDSHSSETDHQLATVSFQSLHNATDGFSATNLIGSGNFSSVYKGTLEELEEKVVAIKVLDLQRKGAHKSFVSECNALRNIKHRNLIQVLTCCSSIDYNGQEFKALIFPYMTNGSLEQWLHPKTPSAEQKRKLSLDQRLNIMVDVASALHYLHHECEQPIIHCDLKPSNVLLDNEMVPRVSDFGIAKLLSTINDTTSKQTSTIGIKGTIGYIPPEYGVSSEVSTYGDIYSFGILVLEMLTGKSPTDEMFEDGQNLHNFVTVSFPDNLLQILDPLLVPTEEAAPLKGNDWNLDPNVEMCLVSLFRIGISCSMKSPKDRMNISDVTRELNRISEYFLVGE</sequence>
<keyword evidence="9" id="KW-0808">Transferase</keyword>
<dbReference type="Proteomes" id="UP000087766">
    <property type="component" value="Chromosome 11"/>
</dbReference>
<evidence type="ECO:0000256" key="3">
    <source>
        <dbReference type="ARBA" id="ARBA00008684"/>
    </source>
</evidence>
<comment type="subcellular location">
    <subcellularLocation>
        <location evidence="1">Cell membrane</location>
        <topology evidence="1">Single-pass membrane protein</topology>
    </subcellularLocation>
    <subcellularLocation>
        <location evidence="2">Membrane</location>
        <topology evidence="2">Single-pass type I membrane protein</topology>
    </subcellularLocation>
</comment>